<dbReference type="Proteomes" id="UP000256304">
    <property type="component" value="Unassembled WGS sequence"/>
</dbReference>
<name>A0A3D9QWP7_9BACL</name>
<dbReference type="AlphaFoldDB" id="A0A3D9QWP7"/>
<evidence type="ECO:0000256" key="6">
    <source>
        <dbReference type="ARBA" id="ARBA00023288"/>
    </source>
</evidence>
<comment type="similarity">
    <text evidence="2">Belongs to the BMP lipoprotein family.</text>
</comment>
<organism evidence="10 11">
    <name type="scientific">Paenibacillus taihuensis</name>
    <dbReference type="NCBI Taxonomy" id="1156355"/>
    <lineage>
        <taxon>Bacteria</taxon>
        <taxon>Bacillati</taxon>
        <taxon>Bacillota</taxon>
        <taxon>Bacilli</taxon>
        <taxon>Bacillales</taxon>
        <taxon>Paenibacillaceae</taxon>
        <taxon>Paenibacillus</taxon>
    </lineage>
</organism>
<evidence type="ECO:0000256" key="7">
    <source>
        <dbReference type="SAM" id="MobiDB-lite"/>
    </source>
</evidence>
<keyword evidence="5" id="KW-0472">Membrane</keyword>
<dbReference type="SUPFAM" id="SSF53822">
    <property type="entry name" value="Periplasmic binding protein-like I"/>
    <property type="match status" value="1"/>
</dbReference>
<accession>A0A3D9QWP7</accession>
<protein>
    <submittedName>
        <fullName evidence="10">Basic membrane protein A</fullName>
    </submittedName>
</protein>
<evidence type="ECO:0000313" key="10">
    <source>
        <dbReference type="EMBL" id="REE70495.1"/>
    </source>
</evidence>
<evidence type="ECO:0000256" key="3">
    <source>
        <dbReference type="ARBA" id="ARBA00022475"/>
    </source>
</evidence>
<dbReference type="InterPro" id="IPR003760">
    <property type="entry name" value="PnrA-like"/>
</dbReference>
<dbReference type="EMBL" id="QTTN01000030">
    <property type="protein sequence ID" value="REE70495.1"/>
    <property type="molecule type" value="Genomic_DNA"/>
</dbReference>
<evidence type="ECO:0000256" key="8">
    <source>
        <dbReference type="SAM" id="SignalP"/>
    </source>
</evidence>
<keyword evidence="6" id="KW-0449">Lipoprotein</keyword>
<dbReference type="Gene3D" id="3.40.50.2300">
    <property type="match status" value="2"/>
</dbReference>
<gene>
    <name evidence="10" type="ORF">A8990_13049</name>
</gene>
<dbReference type="RefSeq" id="WP_116191149.1">
    <property type="nucleotide sequence ID" value="NZ_QTTN01000030.1"/>
</dbReference>
<evidence type="ECO:0000256" key="2">
    <source>
        <dbReference type="ARBA" id="ARBA00008610"/>
    </source>
</evidence>
<dbReference type="PROSITE" id="PS51257">
    <property type="entry name" value="PROKAR_LIPOPROTEIN"/>
    <property type="match status" value="1"/>
</dbReference>
<comment type="caution">
    <text evidence="10">The sequence shown here is derived from an EMBL/GenBank/DDBJ whole genome shotgun (WGS) entry which is preliminary data.</text>
</comment>
<keyword evidence="11" id="KW-1185">Reference proteome</keyword>
<keyword evidence="3" id="KW-1003">Cell membrane</keyword>
<dbReference type="InterPro" id="IPR050957">
    <property type="entry name" value="BMP_lipoprotein"/>
</dbReference>
<dbReference type="OrthoDB" id="9784230at2"/>
<evidence type="ECO:0000256" key="4">
    <source>
        <dbReference type="ARBA" id="ARBA00022729"/>
    </source>
</evidence>
<feature type="domain" description="ABC transporter substrate-binding protein PnrA-like" evidence="9">
    <location>
        <begin position="57"/>
        <end position="347"/>
    </location>
</feature>
<keyword evidence="4 8" id="KW-0732">Signal</keyword>
<dbReference type="PANTHER" id="PTHR34296">
    <property type="entry name" value="TRANSCRIPTIONAL ACTIVATOR PROTEIN MED"/>
    <property type="match status" value="1"/>
</dbReference>
<comment type="subcellular location">
    <subcellularLocation>
        <location evidence="1">Cell membrane</location>
        <topology evidence="1">Lipid-anchor</topology>
    </subcellularLocation>
</comment>
<dbReference type="InterPro" id="IPR028082">
    <property type="entry name" value="Peripla_BP_I"/>
</dbReference>
<reference evidence="10 11" key="1">
    <citation type="submission" date="2018-08" db="EMBL/GenBank/DDBJ databases">
        <title>Genomic Encyclopedia of Type Strains, Phase III (KMG-III): the genomes of soil and plant-associated and newly described type strains.</title>
        <authorList>
            <person name="Whitman W."/>
        </authorList>
    </citation>
    <scope>NUCLEOTIDE SEQUENCE [LARGE SCALE GENOMIC DNA]</scope>
    <source>
        <strain evidence="10 11">CGMCC 1.10966</strain>
    </source>
</reference>
<dbReference type="Pfam" id="PF02608">
    <property type="entry name" value="Bmp"/>
    <property type="match status" value="1"/>
</dbReference>
<feature type="signal peptide" evidence="8">
    <location>
        <begin position="1"/>
        <end position="21"/>
    </location>
</feature>
<feature type="compositionally biased region" description="Low complexity" evidence="7">
    <location>
        <begin position="37"/>
        <end position="50"/>
    </location>
</feature>
<dbReference type="PANTHER" id="PTHR34296:SF2">
    <property type="entry name" value="ABC TRANSPORTER GUANOSINE-BINDING PROTEIN NUPN"/>
    <property type="match status" value="1"/>
</dbReference>
<evidence type="ECO:0000256" key="1">
    <source>
        <dbReference type="ARBA" id="ARBA00004193"/>
    </source>
</evidence>
<proteinExistence type="inferred from homology"/>
<dbReference type="GO" id="GO:0005886">
    <property type="term" value="C:plasma membrane"/>
    <property type="evidence" value="ECO:0007669"/>
    <property type="project" value="UniProtKB-SubCell"/>
</dbReference>
<sequence length="360" mass="38048">MKKGFLLVAALILLSSLFVGCSKNDNSASNNGAKNEAANASTNAGGDAGNGAADAPKKKVALVLPEKIGVNAFFVQMDEGFKKAGQEFNVDVKTIESTDPAAFEQNLRATVAENYDLIITATFQAEDALKKVAAENPDKPFAIIDTVVDLPNVRSVVFREYEASYLLGAAAGLATKTNKVGMVVAIDAPLLKKYTVGFQEGLKYTNPNAEMLVNYVGGFTDPAKAKELALLQFSKGADFIAGASAVGDLGVFEAAKEKGFHTSGQDIDNTGVDPDHVVLAQLKSTDTVAYETVKSFANGDFKFGAVDYGLKEDGVGLTYVTRDSKTPLNAFIGQANIDKLKTIKDDIVSGKLVVKNPLAQ</sequence>
<evidence type="ECO:0000313" key="11">
    <source>
        <dbReference type="Proteomes" id="UP000256304"/>
    </source>
</evidence>
<evidence type="ECO:0000259" key="9">
    <source>
        <dbReference type="Pfam" id="PF02608"/>
    </source>
</evidence>
<evidence type="ECO:0000256" key="5">
    <source>
        <dbReference type="ARBA" id="ARBA00023136"/>
    </source>
</evidence>
<feature type="region of interest" description="Disordered" evidence="7">
    <location>
        <begin position="28"/>
        <end position="50"/>
    </location>
</feature>
<dbReference type="CDD" id="cd06304">
    <property type="entry name" value="PBP1_BmpA_Med_PnrA-like"/>
    <property type="match status" value="1"/>
</dbReference>
<feature type="chain" id="PRO_5039496159" evidence="8">
    <location>
        <begin position="22"/>
        <end position="360"/>
    </location>
</feature>